<comment type="caution">
    <text evidence="2">The sequence shown here is derived from an EMBL/GenBank/DDBJ whole genome shotgun (WGS) entry which is preliminary data.</text>
</comment>
<dbReference type="OrthoDB" id="2958217at2759"/>
<dbReference type="AlphaFoldDB" id="A0A9P4LZC6"/>
<dbReference type="InterPro" id="IPR010730">
    <property type="entry name" value="HET"/>
</dbReference>
<evidence type="ECO:0000259" key="1">
    <source>
        <dbReference type="Pfam" id="PF06985"/>
    </source>
</evidence>
<gene>
    <name evidence="2" type="ORF">NA57DRAFT_50112</name>
</gene>
<proteinExistence type="predicted"/>
<accession>A0A9P4LZC6</accession>
<organism evidence="2 3">
    <name type="scientific">Rhizodiscina lignyota</name>
    <dbReference type="NCBI Taxonomy" id="1504668"/>
    <lineage>
        <taxon>Eukaryota</taxon>
        <taxon>Fungi</taxon>
        <taxon>Dikarya</taxon>
        <taxon>Ascomycota</taxon>
        <taxon>Pezizomycotina</taxon>
        <taxon>Dothideomycetes</taxon>
        <taxon>Pleosporomycetidae</taxon>
        <taxon>Aulographales</taxon>
        <taxon>Rhizodiscinaceae</taxon>
        <taxon>Rhizodiscina</taxon>
    </lineage>
</organism>
<feature type="domain" description="Heterokaryon incompatibility" evidence="1">
    <location>
        <begin position="5"/>
        <end position="80"/>
    </location>
</feature>
<name>A0A9P4LZC6_9PEZI</name>
<sequence length="81" mass="9244">MHHRYVALSYVWGDAVHSSKLRASRSNITDLHVLGSLKSEHLPATIEDAITICKRLDQRFLWVDSLCVVQDDAVDQKEQIN</sequence>
<dbReference type="PANTHER" id="PTHR33112">
    <property type="entry name" value="DOMAIN PROTEIN, PUTATIVE-RELATED"/>
    <property type="match status" value="1"/>
</dbReference>
<dbReference type="PANTHER" id="PTHR33112:SF12">
    <property type="entry name" value="HETEROKARYON INCOMPATIBILITY DOMAIN-CONTAINING PROTEIN"/>
    <property type="match status" value="1"/>
</dbReference>
<evidence type="ECO:0000313" key="2">
    <source>
        <dbReference type="EMBL" id="KAF2092486.1"/>
    </source>
</evidence>
<dbReference type="Pfam" id="PF06985">
    <property type="entry name" value="HET"/>
    <property type="match status" value="1"/>
</dbReference>
<protein>
    <submittedName>
        <fullName evidence="2">Heterokaryon incompatibility</fullName>
    </submittedName>
</protein>
<reference evidence="2" key="1">
    <citation type="journal article" date="2020" name="Stud. Mycol.">
        <title>101 Dothideomycetes genomes: a test case for predicting lifestyles and emergence of pathogens.</title>
        <authorList>
            <person name="Haridas S."/>
            <person name="Albert R."/>
            <person name="Binder M."/>
            <person name="Bloem J."/>
            <person name="Labutti K."/>
            <person name="Salamov A."/>
            <person name="Andreopoulos B."/>
            <person name="Baker S."/>
            <person name="Barry K."/>
            <person name="Bills G."/>
            <person name="Bluhm B."/>
            <person name="Cannon C."/>
            <person name="Castanera R."/>
            <person name="Culley D."/>
            <person name="Daum C."/>
            <person name="Ezra D."/>
            <person name="Gonzalez J."/>
            <person name="Henrissat B."/>
            <person name="Kuo A."/>
            <person name="Liang C."/>
            <person name="Lipzen A."/>
            <person name="Lutzoni F."/>
            <person name="Magnuson J."/>
            <person name="Mondo S."/>
            <person name="Nolan M."/>
            <person name="Ohm R."/>
            <person name="Pangilinan J."/>
            <person name="Park H.-J."/>
            <person name="Ramirez L."/>
            <person name="Alfaro M."/>
            <person name="Sun H."/>
            <person name="Tritt A."/>
            <person name="Yoshinaga Y."/>
            <person name="Zwiers L.-H."/>
            <person name="Turgeon B."/>
            <person name="Goodwin S."/>
            <person name="Spatafora J."/>
            <person name="Crous P."/>
            <person name="Grigoriev I."/>
        </authorList>
    </citation>
    <scope>NUCLEOTIDE SEQUENCE</scope>
    <source>
        <strain evidence="2">CBS 133067</strain>
    </source>
</reference>
<dbReference type="EMBL" id="ML978145">
    <property type="protein sequence ID" value="KAF2092486.1"/>
    <property type="molecule type" value="Genomic_DNA"/>
</dbReference>
<keyword evidence="3" id="KW-1185">Reference proteome</keyword>
<evidence type="ECO:0000313" key="3">
    <source>
        <dbReference type="Proteomes" id="UP000799772"/>
    </source>
</evidence>
<dbReference type="Proteomes" id="UP000799772">
    <property type="component" value="Unassembled WGS sequence"/>
</dbReference>